<gene>
    <name evidence="3" type="ORF">HYH03_004183</name>
</gene>
<sequence length="288" mass="31933">MPSDAAGDAAPAVQTASARGALRRGIVDDFNFLLSSNYYGLNVLLTSTYVLIRAAYANEPLNQTLFGQGIQDFASWERYVAFICGSYVFFRLFKARSRLAALILALDFIQIFVGVMAFSCNPMLFGHLAAAYLLIFLLFPKPVFPLHEYLEQCTPESMAEDVKQPNTDITWVVYFYTPYHTNCLAMDPVMADLSFRYASDKLRFGMMDVGEFNRAAVKLGLDVALGSPQMPTVALFEKGEEVARLPQKRAGGSGLYYEKWGLKDAVKVLELDARFAKASAKAGDKKGQ</sequence>
<dbReference type="Pfam" id="PF00085">
    <property type="entry name" value="Thioredoxin"/>
    <property type="match status" value="1"/>
</dbReference>
<evidence type="ECO:0000259" key="2">
    <source>
        <dbReference type="Pfam" id="PF00085"/>
    </source>
</evidence>
<dbReference type="AlphaFoldDB" id="A0A836C3Q0"/>
<feature type="transmembrane region" description="Helical" evidence="1">
    <location>
        <begin position="124"/>
        <end position="140"/>
    </location>
</feature>
<dbReference type="Proteomes" id="UP000612055">
    <property type="component" value="Unassembled WGS sequence"/>
</dbReference>
<evidence type="ECO:0000313" key="3">
    <source>
        <dbReference type="EMBL" id="KAG2497919.1"/>
    </source>
</evidence>
<feature type="transmembrane region" description="Helical" evidence="1">
    <location>
        <begin position="100"/>
        <end position="118"/>
    </location>
</feature>
<comment type="caution">
    <text evidence="3">The sequence shown here is derived from an EMBL/GenBank/DDBJ whole genome shotgun (WGS) entry which is preliminary data.</text>
</comment>
<keyword evidence="1" id="KW-0472">Membrane</keyword>
<name>A0A836C3Q0_9CHLO</name>
<dbReference type="InterPro" id="IPR013766">
    <property type="entry name" value="Thioredoxin_domain"/>
</dbReference>
<feature type="domain" description="Thioredoxin" evidence="2">
    <location>
        <begin position="153"/>
        <end position="245"/>
    </location>
</feature>
<keyword evidence="1" id="KW-1133">Transmembrane helix</keyword>
<evidence type="ECO:0000313" key="4">
    <source>
        <dbReference type="Proteomes" id="UP000612055"/>
    </source>
</evidence>
<protein>
    <recommendedName>
        <fullName evidence="2">Thioredoxin domain-containing protein</fullName>
    </recommendedName>
</protein>
<organism evidence="3 4">
    <name type="scientific">Edaphochlamys debaryana</name>
    <dbReference type="NCBI Taxonomy" id="47281"/>
    <lineage>
        <taxon>Eukaryota</taxon>
        <taxon>Viridiplantae</taxon>
        <taxon>Chlorophyta</taxon>
        <taxon>core chlorophytes</taxon>
        <taxon>Chlorophyceae</taxon>
        <taxon>CS clade</taxon>
        <taxon>Chlamydomonadales</taxon>
        <taxon>Chlamydomonadales incertae sedis</taxon>
        <taxon>Edaphochlamys</taxon>
    </lineage>
</organism>
<dbReference type="Gene3D" id="3.40.30.10">
    <property type="entry name" value="Glutaredoxin"/>
    <property type="match status" value="1"/>
</dbReference>
<keyword evidence="4" id="KW-1185">Reference proteome</keyword>
<dbReference type="InterPro" id="IPR036249">
    <property type="entry name" value="Thioredoxin-like_sf"/>
</dbReference>
<keyword evidence="1" id="KW-0812">Transmembrane</keyword>
<dbReference type="SUPFAM" id="SSF52833">
    <property type="entry name" value="Thioredoxin-like"/>
    <property type="match status" value="1"/>
</dbReference>
<dbReference type="EMBL" id="JAEHOE010000012">
    <property type="protein sequence ID" value="KAG2497919.1"/>
    <property type="molecule type" value="Genomic_DNA"/>
</dbReference>
<proteinExistence type="predicted"/>
<reference evidence="3" key="1">
    <citation type="journal article" date="2020" name="bioRxiv">
        <title>Comparative genomics of Chlamydomonas.</title>
        <authorList>
            <person name="Craig R.J."/>
            <person name="Hasan A.R."/>
            <person name="Ness R.W."/>
            <person name="Keightley P.D."/>
        </authorList>
    </citation>
    <scope>NUCLEOTIDE SEQUENCE</scope>
    <source>
        <strain evidence="3">CCAP 11/70</strain>
    </source>
</reference>
<accession>A0A836C3Q0</accession>
<feature type="transmembrane region" description="Helical" evidence="1">
    <location>
        <begin position="38"/>
        <end position="56"/>
    </location>
</feature>
<dbReference type="OrthoDB" id="20229at2759"/>
<evidence type="ECO:0000256" key="1">
    <source>
        <dbReference type="SAM" id="Phobius"/>
    </source>
</evidence>